<dbReference type="GO" id="GO:0003735">
    <property type="term" value="F:structural constituent of ribosome"/>
    <property type="evidence" value="ECO:0007669"/>
    <property type="project" value="InterPro"/>
</dbReference>
<dbReference type="GO" id="GO:0005840">
    <property type="term" value="C:ribosome"/>
    <property type="evidence" value="ECO:0007669"/>
    <property type="project" value="InterPro"/>
</dbReference>
<dbReference type="PROSITE" id="PS00962">
    <property type="entry name" value="RIBOSOMAL_S2_1"/>
    <property type="match status" value="1"/>
</dbReference>
<sequence length="54" mass="6275">MPKKNSQKQRNASILSCFIGIHDILVLSQLVGCTLYLGCILDFYRLKIFHHIRK</sequence>
<proteinExistence type="predicted"/>
<evidence type="ECO:0000313" key="1">
    <source>
        <dbReference type="Ensembl" id="ENSPTEP00000028769.1"/>
    </source>
</evidence>
<keyword evidence="2" id="KW-1185">Reference proteome</keyword>
<evidence type="ECO:0000313" key="2">
    <source>
        <dbReference type="Proteomes" id="UP000694416"/>
    </source>
</evidence>
<dbReference type="GO" id="GO:0006412">
    <property type="term" value="P:translation"/>
    <property type="evidence" value="ECO:0007669"/>
    <property type="project" value="InterPro"/>
</dbReference>
<reference evidence="1" key="2">
    <citation type="submission" date="2025-09" db="UniProtKB">
        <authorList>
            <consortium name="Ensembl"/>
        </authorList>
    </citation>
    <scope>IDENTIFICATION</scope>
</reference>
<reference evidence="1" key="1">
    <citation type="submission" date="2025-08" db="UniProtKB">
        <authorList>
            <consortium name="Ensembl"/>
        </authorList>
    </citation>
    <scope>IDENTIFICATION</scope>
</reference>
<dbReference type="AlphaFoldDB" id="A0A8C9LUQ0"/>
<dbReference type="Ensembl" id="ENSPTET00000040083.1">
    <property type="protein sequence ID" value="ENSPTEP00000028769.1"/>
    <property type="gene ID" value="ENSPTEG00000028320.1"/>
</dbReference>
<protein>
    <submittedName>
        <fullName evidence="1">Uncharacterized protein</fullName>
    </submittedName>
</protein>
<organism evidence="1 2">
    <name type="scientific">Piliocolobus tephrosceles</name>
    <name type="common">Ugandan red Colobus</name>
    <dbReference type="NCBI Taxonomy" id="591936"/>
    <lineage>
        <taxon>Eukaryota</taxon>
        <taxon>Metazoa</taxon>
        <taxon>Chordata</taxon>
        <taxon>Craniata</taxon>
        <taxon>Vertebrata</taxon>
        <taxon>Euteleostomi</taxon>
        <taxon>Mammalia</taxon>
        <taxon>Eutheria</taxon>
        <taxon>Euarchontoglires</taxon>
        <taxon>Primates</taxon>
        <taxon>Haplorrhini</taxon>
        <taxon>Catarrhini</taxon>
        <taxon>Cercopithecidae</taxon>
        <taxon>Colobinae</taxon>
        <taxon>Piliocolobus</taxon>
    </lineage>
</organism>
<accession>A0A8C9LUQ0</accession>
<dbReference type="InterPro" id="IPR018130">
    <property type="entry name" value="Ribosomal_uS2_CS"/>
</dbReference>
<dbReference type="Proteomes" id="UP000694416">
    <property type="component" value="Unplaced"/>
</dbReference>
<name>A0A8C9LUQ0_9PRIM</name>